<dbReference type="PANTHER" id="PTHR43667:SF2">
    <property type="entry name" value="FATTY ACID C-METHYL TRANSFERASE"/>
    <property type="match status" value="1"/>
</dbReference>
<protein>
    <recommendedName>
        <fullName evidence="9">Protein kinase domain-containing protein</fullName>
    </recommendedName>
</protein>
<keyword evidence="1" id="KW-0723">Serine/threonine-protein kinase</keyword>
<dbReference type="InterPro" id="IPR001245">
    <property type="entry name" value="Ser-Thr/Tyr_kinase_cat_dom"/>
</dbReference>
<dbReference type="Pfam" id="PF07714">
    <property type="entry name" value="PK_Tyr_Ser-Thr"/>
    <property type="match status" value="1"/>
</dbReference>
<dbReference type="SMART" id="SM00828">
    <property type="entry name" value="PKS_MT"/>
    <property type="match status" value="1"/>
</dbReference>
<evidence type="ECO:0000256" key="7">
    <source>
        <dbReference type="SAM" id="Phobius"/>
    </source>
</evidence>
<dbReference type="PANTHER" id="PTHR43667">
    <property type="entry name" value="CYCLOPROPANE-FATTY-ACYL-PHOSPHOLIPID SYNTHASE"/>
    <property type="match status" value="1"/>
</dbReference>
<evidence type="ECO:0000256" key="4">
    <source>
        <dbReference type="ARBA" id="ARBA00022777"/>
    </source>
</evidence>
<dbReference type="GO" id="GO:0005524">
    <property type="term" value="F:ATP binding"/>
    <property type="evidence" value="ECO:0007669"/>
    <property type="project" value="UniProtKB-UniRule"/>
</dbReference>
<dbReference type="GO" id="GO:0004674">
    <property type="term" value="F:protein serine/threonine kinase activity"/>
    <property type="evidence" value="ECO:0007669"/>
    <property type="project" value="UniProtKB-KW"/>
</dbReference>
<keyword evidence="11" id="KW-1185">Reference proteome</keyword>
<gene>
    <name evidence="10" type="ORF">WJX81_001503</name>
</gene>
<dbReference type="InterPro" id="IPR029063">
    <property type="entry name" value="SAM-dependent_MTases_sf"/>
</dbReference>
<dbReference type="PROSITE" id="PS00107">
    <property type="entry name" value="PROTEIN_KINASE_ATP"/>
    <property type="match status" value="1"/>
</dbReference>
<evidence type="ECO:0000313" key="10">
    <source>
        <dbReference type="EMBL" id="KAK9821949.1"/>
    </source>
</evidence>
<dbReference type="InterPro" id="IPR002937">
    <property type="entry name" value="Amino_oxidase"/>
</dbReference>
<dbReference type="InterPro" id="IPR020803">
    <property type="entry name" value="MeTfrase_dom"/>
</dbReference>
<proteinExistence type="predicted"/>
<feature type="transmembrane region" description="Helical" evidence="7">
    <location>
        <begin position="1867"/>
        <end position="1888"/>
    </location>
</feature>
<dbReference type="InterPro" id="IPR000719">
    <property type="entry name" value="Prot_kinase_dom"/>
</dbReference>
<evidence type="ECO:0000256" key="3">
    <source>
        <dbReference type="ARBA" id="ARBA00022741"/>
    </source>
</evidence>
<evidence type="ECO:0000256" key="8">
    <source>
        <dbReference type="SAM" id="SignalP"/>
    </source>
</evidence>
<evidence type="ECO:0000256" key="1">
    <source>
        <dbReference type="ARBA" id="ARBA00022527"/>
    </source>
</evidence>
<dbReference type="SUPFAM" id="SSF53335">
    <property type="entry name" value="S-adenosyl-L-methionine-dependent methyltransferases"/>
    <property type="match status" value="1"/>
</dbReference>
<evidence type="ECO:0000256" key="6">
    <source>
        <dbReference type="PROSITE-ProRule" id="PRU10141"/>
    </source>
</evidence>
<dbReference type="SUPFAM" id="SSF51905">
    <property type="entry name" value="FAD/NAD(P)-binding domain"/>
    <property type="match status" value="1"/>
</dbReference>
<dbReference type="InterPro" id="IPR017441">
    <property type="entry name" value="Protein_kinase_ATP_BS"/>
</dbReference>
<dbReference type="Gene3D" id="3.40.50.150">
    <property type="entry name" value="Vaccinia Virus protein VP39"/>
    <property type="match status" value="1"/>
</dbReference>
<dbReference type="CDD" id="cd02440">
    <property type="entry name" value="AdoMet_MTases"/>
    <property type="match status" value="1"/>
</dbReference>
<dbReference type="GO" id="GO:0016491">
    <property type="term" value="F:oxidoreductase activity"/>
    <property type="evidence" value="ECO:0007669"/>
    <property type="project" value="InterPro"/>
</dbReference>
<dbReference type="InterPro" id="IPR011009">
    <property type="entry name" value="Kinase-like_dom_sf"/>
</dbReference>
<feature type="signal peptide" evidence="8">
    <location>
        <begin position="1"/>
        <end position="23"/>
    </location>
</feature>
<dbReference type="InterPro" id="IPR008271">
    <property type="entry name" value="Ser/Thr_kinase_AS"/>
</dbReference>
<keyword evidence="7" id="KW-0812">Transmembrane</keyword>
<dbReference type="EMBL" id="JALJOU010000093">
    <property type="protein sequence ID" value="KAK9821949.1"/>
    <property type="molecule type" value="Genomic_DNA"/>
</dbReference>
<dbReference type="PROSITE" id="PS50011">
    <property type="entry name" value="PROTEIN_KINASE_DOM"/>
    <property type="match status" value="1"/>
</dbReference>
<dbReference type="SUPFAM" id="SSF56112">
    <property type="entry name" value="Protein kinase-like (PK-like)"/>
    <property type="match status" value="1"/>
</dbReference>
<dbReference type="Proteomes" id="UP001445335">
    <property type="component" value="Unassembled WGS sequence"/>
</dbReference>
<dbReference type="Gene3D" id="3.50.50.60">
    <property type="entry name" value="FAD/NAD(P)-binding domain"/>
    <property type="match status" value="1"/>
</dbReference>
<evidence type="ECO:0000259" key="9">
    <source>
        <dbReference type="PROSITE" id="PS50011"/>
    </source>
</evidence>
<feature type="transmembrane region" description="Helical" evidence="7">
    <location>
        <begin position="1822"/>
        <end position="1846"/>
    </location>
</feature>
<keyword evidence="3 6" id="KW-0547">Nucleotide-binding</keyword>
<dbReference type="PROSITE" id="PS00108">
    <property type="entry name" value="PROTEIN_KINASE_ST"/>
    <property type="match status" value="1"/>
</dbReference>
<feature type="domain" description="Protein kinase" evidence="9">
    <location>
        <begin position="620"/>
        <end position="861"/>
    </location>
</feature>
<dbReference type="Gene3D" id="1.10.510.10">
    <property type="entry name" value="Transferase(Phosphotransferase) domain 1"/>
    <property type="match status" value="1"/>
</dbReference>
<sequence>MRLVIGHPLLALLFGALCSHGLASNRRRLVGGVAVAQAPSPAGPLLSAWLPWVPAGPLPGGALGDPQLCPPGDWLTKLTLAAGSAPLPTGRTASGVMTLQGRCSSGRALGYVGPRAGTPGVTYTAENVNVYDVDGFQALNGTGMAVLEGLLGVGRGAGAGFWAASCPSRMRVAGYQVRADTLVYQARFWCSCINCGCQCLEAWNYTSSKGNTFTVNGTCANPDGDWNTIYCYVNESTCAHNPISSNHGPWDACASANLTYTLDTDKTINYCNCQPSFNYTVPKTGQVLTSDGTCIDDDPADDLPPWCLVVEETCSAPPPRRNGVAWDICRGSPRDGSSTPSLEPGAPSPAPAPLIPHTSGCRCLAQWSYTPQSTAKKFTINGTCANPGNDNPVPWCYVDESTCANAPLPDAGGAYDNCPAEGSTTTYDTQKTVNFCSCLPVYNYTTPGGKVIVEEHGGCIRAAQQELPWCFVITATCVAPPENQKRGRYWDTCLKTGLEAKFGAAPALAPAPAMAALAPAGVQQLQDALRFTLTLSGPDANSWTLEHSSMVAAEAARLLAEPQAAPGAVSVVREVSASRGSDSASWGSAASSGGLPLPAVPGVCDWQIPVDQLQFDVRADGSDYELGSGAYGKVYRGVWNEVQPVAIKTLLNQTAAQQARFLREIALLRSCRSVHVVQFLGACIAPSGCTMLVTELMEGGALHDAIHASVVTWHVSGQQVALDAARGLAYLHSRRIAHLDIKSANVLLSREGKAKISDVGLARVVQATHISSLDAQGTFAYAAPELLGGANCAESADLYSFGVLLWELVTGELPRRGVLRPVLVPEECSEETEGLIQACMQSNPASRPSAKALVAQLQAGVMAMAPAECAWSPTRDPSEHESRSRQQLSRDLAFAAQARRMQTRHSDPSLKNLGTGLSPKSNPISSCRSVGCSPHPWLLHRSGARVTLYEREARCGGHTLTDDSPGYPVDLGFQVFNLTTYPNFVGLLECLGVDSQPSNMSFALSVDGGALEWGSDGLGALFAQRANAASPAFLRMVWDVLRFGREAPKVLRPEAAATYGSMSLGAYLIRHGYSEAFKRSYLLPMCAAVWSVPNVQVLEFPVAMLVRFWVNHHLLDVLQRPVWRVVKGRSRTYVDHILAELPDVRVNASVTKVTPAAAGRGPMLAAADASSAEEYDAVVFATHTDTTLAALGSDAPEAVRAVLGALPYADNRVYLHTDVALMPRRRATWASWNCIQGSGAGADAAPVCVTYWLNRLQDLPAGAPDTFVTLNPPTPPATELTIRRLTLSHPVFGPGACEAQQALPSIQGMGGCYFAGAWAGYGFHEDGLKAGMAAAAALGAAIPWQPRATSPKLGVLDQLYLATFDGFARRALRLGRLRLILPTGEERCYGEEGVAACDRAPKGGRPPLAATVRVLRADFFRQVVARHDTGLGEAYMAGNFEADDLGGLMAVAVANARAIEARRGALGVANWLGARLLAAAHRRRANTLDGSRRNIEEHYDAGNDMYRLFLDATMTYSSGLHQPGDTLEQAQLRKMDALLAKARVTADDHVLEIGCGWGSLALRAVQTTGCRWTGITVSKQQLEEATARVQRAGLSDRITLLFCDYRELLGTYDKVISCEMVEAVGHENLPTYFSAISRALRPGGLAVIQAISGSDERYEAYRTSSDFIRTHIFPGGHMPCLGAMADAARGTGLSIQGCDDIGPHYADTLRSWRAAWEQRREDVLRLGYSERFWRKYRFYFAYCEAAFDARYIHNFQITWAKSAAAELSPLPAAPRGGNAAPMQIAASGKAGAAAPTDSVTQVLLAIYFFLAGWLLSQSRRLWIMPAASAVFAVIWAGADAACSALLAMYRDLEAEERAAWCMDIVHLLFSGGAAVGAATFVATAPAALDARWAPPPDGDAAGAADLLACVAAGFYGFQLWALVRHRLFRRSYVRLVHATLLLGLCSAAAAKAQSTPLLAAMLLSEAASALAVLGRLQARAGLSAASAARRFTEAAALAAQLPLRLALHAYLAAGVVAHPRAFAAQSYYWVAVAGCTYINAVNLRQAALATVTFL</sequence>
<keyword evidence="8" id="KW-0732">Signal</keyword>
<dbReference type="Pfam" id="PF02353">
    <property type="entry name" value="CMAS"/>
    <property type="match status" value="1"/>
</dbReference>
<dbReference type="SMART" id="SM00220">
    <property type="entry name" value="S_TKc"/>
    <property type="match status" value="1"/>
</dbReference>
<feature type="binding site" evidence="6">
    <location>
        <position position="648"/>
    </location>
    <ligand>
        <name>ATP</name>
        <dbReference type="ChEBI" id="CHEBI:30616"/>
    </ligand>
</feature>
<evidence type="ECO:0000256" key="2">
    <source>
        <dbReference type="ARBA" id="ARBA00022679"/>
    </source>
</evidence>
<keyword evidence="7" id="KW-1133">Transmembrane helix</keyword>
<evidence type="ECO:0000313" key="11">
    <source>
        <dbReference type="Proteomes" id="UP001445335"/>
    </source>
</evidence>
<dbReference type="Pfam" id="PF01593">
    <property type="entry name" value="Amino_oxidase"/>
    <property type="match status" value="1"/>
</dbReference>
<feature type="transmembrane region" description="Helical" evidence="7">
    <location>
        <begin position="1900"/>
        <end position="1920"/>
    </location>
</feature>
<feature type="chain" id="PRO_5044002222" description="Protein kinase domain-containing protein" evidence="8">
    <location>
        <begin position="24"/>
        <end position="2054"/>
    </location>
</feature>
<dbReference type="InterPro" id="IPR036188">
    <property type="entry name" value="FAD/NAD-bd_sf"/>
</dbReference>
<keyword evidence="5 6" id="KW-0067">ATP-binding</keyword>
<organism evidence="10 11">
    <name type="scientific">Elliptochloris bilobata</name>
    <dbReference type="NCBI Taxonomy" id="381761"/>
    <lineage>
        <taxon>Eukaryota</taxon>
        <taxon>Viridiplantae</taxon>
        <taxon>Chlorophyta</taxon>
        <taxon>core chlorophytes</taxon>
        <taxon>Trebouxiophyceae</taxon>
        <taxon>Trebouxiophyceae incertae sedis</taxon>
        <taxon>Elliptochloris clade</taxon>
        <taxon>Elliptochloris</taxon>
    </lineage>
</organism>
<keyword evidence="2" id="KW-0808">Transferase</keyword>
<accession>A0AAW1QKE7</accession>
<evidence type="ECO:0000256" key="5">
    <source>
        <dbReference type="ARBA" id="ARBA00022840"/>
    </source>
</evidence>
<keyword evidence="7" id="KW-0472">Membrane</keyword>
<keyword evidence="4" id="KW-0418">Kinase</keyword>
<name>A0AAW1QKE7_9CHLO</name>
<dbReference type="InterPro" id="IPR050723">
    <property type="entry name" value="CFA/CMAS"/>
</dbReference>
<reference evidence="10 11" key="1">
    <citation type="journal article" date="2024" name="Nat. Commun.">
        <title>Phylogenomics reveals the evolutionary origins of lichenization in chlorophyte algae.</title>
        <authorList>
            <person name="Puginier C."/>
            <person name="Libourel C."/>
            <person name="Otte J."/>
            <person name="Skaloud P."/>
            <person name="Haon M."/>
            <person name="Grisel S."/>
            <person name="Petersen M."/>
            <person name="Berrin J.G."/>
            <person name="Delaux P.M."/>
            <person name="Dal Grande F."/>
            <person name="Keller J."/>
        </authorList>
    </citation>
    <scope>NUCLEOTIDE SEQUENCE [LARGE SCALE GENOMIC DNA]</scope>
    <source>
        <strain evidence="10 11">SAG 245.80</strain>
    </source>
</reference>
<comment type="caution">
    <text evidence="10">The sequence shown here is derived from an EMBL/GenBank/DDBJ whole genome shotgun (WGS) entry which is preliminary data.</text>
</comment>